<comment type="subcellular location">
    <subcellularLocation>
        <location evidence="1">Nucleus</location>
    </subcellularLocation>
</comment>
<dbReference type="FunFam" id="3.30.160.60:FF:002343">
    <property type="entry name" value="Zinc finger protein 33A"/>
    <property type="match status" value="1"/>
</dbReference>
<dbReference type="Proteomes" id="UP001153636">
    <property type="component" value="Chromosome 4"/>
</dbReference>
<evidence type="ECO:0000256" key="7">
    <source>
        <dbReference type="ARBA" id="ARBA00023242"/>
    </source>
</evidence>
<dbReference type="Pfam" id="PF13912">
    <property type="entry name" value="zf-C2H2_6"/>
    <property type="match status" value="1"/>
</dbReference>
<dbReference type="Pfam" id="PF00096">
    <property type="entry name" value="zf-C2H2"/>
    <property type="match status" value="2"/>
</dbReference>
<evidence type="ECO:0000256" key="9">
    <source>
        <dbReference type="PROSITE-ProRule" id="PRU01263"/>
    </source>
</evidence>
<dbReference type="Gene3D" id="3.30.160.60">
    <property type="entry name" value="Classic Zinc Finger"/>
    <property type="match status" value="3"/>
</dbReference>
<dbReference type="SMART" id="SM00868">
    <property type="entry name" value="zf-AD"/>
    <property type="match status" value="1"/>
</dbReference>
<feature type="domain" description="C2H2-type" evidence="10">
    <location>
        <begin position="471"/>
        <end position="498"/>
    </location>
</feature>
<evidence type="ECO:0000256" key="2">
    <source>
        <dbReference type="ARBA" id="ARBA00022723"/>
    </source>
</evidence>
<dbReference type="InterPro" id="IPR013087">
    <property type="entry name" value="Znf_C2H2_type"/>
</dbReference>
<dbReference type="PANTHER" id="PTHR16515:SF49">
    <property type="entry name" value="GASTRULA ZINC FINGER PROTEIN XLCGF49.1-LIKE-RELATED"/>
    <property type="match status" value="1"/>
</dbReference>
<evidence type="ECO:0000259" key="10">
    <source>
        <dbReference type="PROSITE" id="PS50157"/>
    </source>
</evidence>
<keyword evidence="3" id="KW-0677">Repeat</keyword>
<feature type="domain" description="C2H2-type" evidence="10">
    <location>
        <begin position="499"/>
        <end position="521"/>
    </location>
</feature>
<evidence type="ECO:0000256" key="1">
    <source>
        <dbReference type="ARBA" id="ARBA00004123"/>
    </source>
</evidence>
<dbReference type="PANTHER" id="PTHR16515">
    <property type="entry name" value="PR DOMAIN ZINC FINGER PROTEIN"/>
    <property type="match status" value="1"/>
</dbReference>
<dbReference type="SUPFAM" id="SSF57667">
    <property type="entry name" value="beta-beta-alpha zinc fingers"/>
    <property type="match status" value="2"/>
</dbReference>
<dbReference type="GO" id="GO:0003677">
    <property type="term" value="F:DNA binding"/>
    <property type="evidence" value="ECO:0007669"/>
    <property type="project" value="UniProtKB-KW"/>
</dbReference>
<evidence type="ECO:0000259" key="11">
    <source>
        <dbReference type="PROSITE" id="PS51915"/>
    </source>
</evidence>
<feature type="binding site" evidence="9">
    <location>
        <position position="63"/>
    </location>
    <ligand>
        <name>Zn(2+)</name>
        <dbReference type="ChEBI" id="CHEBI:29105"/>
    </ligand>
</feature>
<dbReference type="EMBL" id="OV651816">
    <property type="protein sequence ID" value="CAH1110211.1"/>
    <property type="molecule type" value="Genomic_DNA"/>
</dbReference>
<dbReference type="PROSITE" id="PS51915">
    <property type="entry name" value="ZAD"/>
    <property type="match status" value="1"/>
</dbReference>
<keyword evidence="7" id="KW-0539">Nucleus</keyword>
<dbReference type="GO" id="GO:0005634">
    <property type="term" value="C:nucleus"/>
    <property type="evidence" value="ECO:0007669"/>
    <property type="project" value="UniProtKB-SubCell"/>
</dbReference>
<feature type="domain" description="ZAD" evidence="11">
    <location>
        <begin position="11"/>
        <end position="87"/>
    </location>
</feature>
<keyword evidence="2 9" id="KW-0479">Metal-binding</keyword>
<evidence type="ECO:0000256" key="5">
    <source>
        <dbReference type="ARBA" id="ARBA00022833"/>
    </source>
</evidence>
<dbReference type="SMART" id="SM00355">
    <property type="entry name" value="ZnF_C2H2"/>
    <property type="match status" value="4"/>
</dbReference>
<dbReference type="InterPro" id="IPR012934">
    <property type="entry name" value="Znf_AD"/>
</dbReference>
<dbReference type="Pfam" id="PF07776">
    <property type="entry name" value="zf-AD"/>
    <property type="match status" value="1"/>
</dbReference>
<keyword evidence="4 8" id="KW-0863">Zinc-finger</keyword>
<feature type="domain" description="C2H2-type" evidence="10">
    <location>
        <begin position="415"/>
        <end position="442"/>
    </location>
</feature>
<feature type="binding site" evidence="9">
    <location>
        <position position="16"/>
    </location>
    <ligand>
        <name>Zn(2+)</name>
        <dbReference type="ChEBI" id="CHEBI:29105"/>
    </ligand>
</feature>
<reference evidence="12" key="1">
    <citation type="submission" date="2022-01" db="EMBL/GenBank/DDBJ databases">
        <authorList>
            <person name="King R."/>
        </authorList>
    </citation>
    <scope>NUCLEOTIDE SEQUENCE</scope>
</reference>
<dbReference type="PROSITE" id="PS50157">
    <property type="entry name" value="ZINC_FINGER_C2H2_2"/>
    <property type="match status" value="4"/>
</dbReference>
<dbReference type="InterPro" id="IPR050331">
    <property type="entry name" value="Zinc_finger"/>
</dbReference>
<gene>
    <name evidence="12" type="ORF">PSYICH_LOCUS9727</name>
</gene>
<feature type="domain" description="C2H2-type" evidence="10">
    <location>
        <begin position="443"/>
        <end position="470"/>
    </location>
</feature>
<dbReference type="SUPFAM" id="SSF57716">
    <property type="entry name" value="Glucocorticoid receptor-like (DNA-binding domain)"/>
    <property type="match status" value="1"/>
</dbReference>
<evidence type="ECO:0000313" key="13">
    <source>
        <dbReference type="Proteomes" id="UP001153636"/>
    </source>
</evidence>
<evidence type="ECO:0000256" key="3">
    <source>
        <dbReference type="ARBA" id="ARBA00022737"/>
    </source>
</evidence>
<dbReference type="PROSITE" id="PS00028">
    <property type="entry name" value="ZINC_FINGER_C2H2_1"/>
    <property type="match status" value="4"/>
</dbReference>
<name>A0A9P0GGR0_9CUCU</name>
<dbReference type="AlphaFoldDB" id="A0A9P0GGR0"/>
<evidence type="ECO:0000256" key="4">
    <source>
        <dbReference type="ARBA" id="ARBA00022771"/>
    </source>
</evidence>
<dbReference type="FunFam" id="3.30.160.60:FF:000264">
    <property type="entry name" value="Zinc finger protein 236"/>
    <property type="match status" value="1"/>
</dbReference>
<dbReference type="InterPro" id="IPR036236">
    <property type="entry name" value="Znf_C2H2_sf"/>
</dbReference>
<feature type="binding site" evidence="9">
    <location>
        <position position="13"/>
    </location>
    <ligand>
        <name>Zn(2+)</name>
        <dbReference type="ChEBI" id="CHEBI:29105"/>
    </ligand>
</feature>
<accession>A0A9P0GGR0</accession>
<evidence type="ECO:0000256" key="6">
    <source>
        <dbReference type="ARBA" id="ARBA00023125"/>
    </source>
</evidence>
<keyword evidence="13" id="KW-1185">Reference proteome</keyword>
<dbReference type="Gene3D" id="3.40.1800.20">
    <property type="match status" value="1"/>
</dbReference>
<feature type="binding site" evidence="9">
    <location>
        <position position="60"/>
    </location>
    <ligand>
        <name>Zn(2+)</name>
        <dbReference type="ChEBI" id="CHEBI:29105"/>
    </ligand>
</feature>
<keyword evidence="6" id="KW-0238">DNA-binding</keyword>
<dbReference type="OrthoDB" id="654211at2759"/>
<keyword evidence="5 9" id="KW-0862">Zinc</keyword>
<evidence type="ECO:0000256" key="8">
    <source>
        <dbReference type="PROSITE-ProRule" id="PRU00042"/>
    </source>
</evidence>
<protein>
    <submittedName>
        <fullName evidence="12">Uncharacterized protein</fullName>
    </submittedName>
</protein>
<proteinExistence type="predicted"/>
<evidence type="ECO:0000313" key="12">
    <source>
        <dbReference type="EMBL" id="CAH1110211.1"/>
    </source>
</evidence>
<sequence length="534" mass="60881">MSGYKRVSFYELCRLCASNTQKEKTHIFQEEGRKIQLQNKIEVCLALTVNENDFLPKVVCSKCLRSLETCYGFRQECVRSESMLSTYFKNFRYTEDFKKSGKVYIKDIKSGTVLSAEPTTSGGVNTAQQTVSVPQNVIINKNHQNVEQVPFYTLQLPTIVTNPNIVSKPQKSAENSKLSQNQFAYNLNLINTSNIKGNLPKAEIVSNVVVNSNGEVINIAHMGDFETILNQGNALKTKNKSAKNKHVNNEENSIVQIDLTESDNSEYDLESNSTKFNKLPHIRSTQNHKFAYSLKTDEKPQNQTVIFPISEYSQNFNNFNSSNVVYTQPNLNFVSSTSANVIANTASTVESSALNVINQNLQEINQPAYTNVISGNLQTESEICKNNTDITKTEIEQNINNNLIGSSNNNTQKTHVCEVCQRAFKRREHLYQHVKLHTGFRPYICEHCNKAFMRKEHLLRHSTLHSGQKNFTCQICNKSFSRNDNLIKHRKTHNKQASYTCELCHKQFVMKHYYNAHKLTHDKFVSTVWGLLKT</sequence>
<dbReference type="GO" id="GO:0008270">
    <property type="term" value="F:zinc ion binding"/>
    <property type="evidence" value="ECO:0007669"/>
    <property type="project" value="UniProtKB-UniRule"/>
</dbReference>
<dbReference type="GO" id="GO:0006355">
    <property type="term" value="P:regulation of DNA-templated transcription"/>
    <property type="evidence" value="ECO:0007669"/>
    <property type="project" value="UniProtKB-ARBA"/>
</dbReference>
<organism evidence="12 13">
    <name type="scientific">Psylliodes chrysocephalus</name>
    <dbReference type="NCBI Taxonomy" id="3402493"/>
    <lineage>
        <taxon>Eukaryota</taxon>
        <taxon>Metazoa</taxon>
        <taxon>Ecdysozoa</taxon>
        <taxon>Arthropoda</taxon>
        <taxon>Hexapoda</taxon>
        <taxon>Insecta</taxon>
        <taxon>Pterygota</taxon>
        <taxon>Neoptera</taxon>
        <taxon>Endopterygota</taxon>
        <taxon>Coleoptera</taxon>
        <taxon>Polyphaga</taxon>
        <taxon>Cucujiformia</taxon>
        <taxon>Chrysomeloidea</taxon>
        <taxon>Chrysomelidae</taxon>
        <taxon>Galerucinae</taxon>
        <taxon>Alticini</taxon>
        <taxon>Psylliodes</taxon>
    </lineage>
</organism>